<dbReference type="Pfam" id="PF00293">
    <property type="entry name" value="NUDIX"/>
    <property type="match status" value="1"/>
</dbReference>
<evidence type="ECO:0000256" key="2">
    <source>
        <dbReference type="ARBA" id="ARBA00022679"/>
    </source>
</evidence>
<dbReference type="GO" id="GO:0016740">
    <property type="term" value="F:transferase activity"/>
    <property type="evidence" value="ECO:0007669"/>
    <property type="project" value="UniProtKB-KW"/>
</dbReference>
<keyword evidence="3" id="KW-0949">S-adenosyl-L-methionine</keyword>
<dbReference type="SUPFAM" id="SSF55811">
    <property type="entry name" value="Nudix"/>
    <property type="match status" value="1"/>
</dbReference>
<organism evidence="8 9">
    <name type="scientific">Letharia lupina</name>
    <dbReference type="NCBI Taxonomy" id="560253"/>
    <lineage>
        <taxon>Eukaryota</taxon>
        <taxon>Fungi</taxon>
        <taxon>Dikarya</taxon>
        <taxon>Ascomycota</taxon>
        <taxon>Pezizomycotina</taxon>
        <taxon>Lecanoromycetes</taxon>
        <taxon>OSLEUM clade</taxon>
        <taxon>Lecanoromycetidae</taxon>
        <taxon>Lecanorales</taxon>
        <taxon>Lecanorineae</taxon>
        <taxon>Parmeliaceae</taxon>
        <taxon>Letharia</taxon>
    </lineage>
</organism>
<comment type="caution">
    <text evidence="8">The sequence shown here is derived from an EMBL/GenBank/DDBJ whole genome shotgun (WGS) entry which is preliminary data.</text>
</comment>
<evidence type="ECO:0000259" key="7">
    <source>
        <dbReference type="PROSITE" id="PS51462"/>
    </source>
</evidence>
<dbReference type="PROSITE" id="PS00893">
    <property type="entry name" value="NUDIX_BOX"/>
    <property type="match status" value="1"/>
</dbReference>
<evidence type="ECO:0000256" key="1">
    <source>
        <dbReference type="ARBA" id="ARBA00005179"/>
    </source>
</evidence>
<dbReference type="Gene3D" id="3.40.50.150">
    <property type="entry name" value="Vaccinia Virus protein VP39"/>
    <property type="match status" value="1"/>
</dbReference>
<dbReference type="PANTHER" id="PTHR35897:SF1">
    <property type="entry name" value="METHYLTRANSFERASE AUSD"/>
    <property type="match status" value="1"/>
</dbReference>
<dbReference type="SUPFAM" id="SSF53335">
    <property type="entry name" value="S-adenosyl-L-methionine-dependent methyltransferases"/>
    <property type="match status" value="1"/>
</dbReference>
<evidence type="ECO:0000256" key="4">
    <source>
        <dbReference type="ARBA" id="ARBA00022801"/>
    </source>
</evidence>
<feature type="region of interest" description="Disordered" evidence="6">
    <location>
        <begin position="873"/>
        <end position="898"/>
    </location>
</feature>
<keyword evidence="2" id="KW-0808">Transferase</keyword>
<dbReference type="Gene3D" id="3.90.79.10">
    <property type="entry name" value="Nucleoside Triphosphate Pyrophosphohydrolase"/>
    <property type="match status" value="1"/>
</dbReference>
<dbReference type="RefSeq" id="XP_037152388.1">
    <property type="nucleotide sequence ID" value="XM_037292026.1"/>
</dbReference>
<dbReference type="GeneID" id="59329512"/>
<dbReference type="InterPro" id="IPR000086">
    <property type="entry name" value="NUDIX_hydrolase_dom"/>
</dbReference>
<keyword evidence="9" id="KW-1185">Reference proteome</keyword>
<dbReference type="Pfam" id="PF13489">
    <property type="entry name" value="Methyltransf_23"/>
    <property type="match status" value="1"/>
</dbReference>
<accession>A0A8H6FC63</accession>
<evidence type="ECO:0000256" key="6">
    <source>
        <dbReference type="SAM" id="MobiDB-lite"/>
    </source>
</evidence>
<comment type="pathway">
    <text evidence="1">Secondary metabolite biosynthesis.</text>
</comment>
<evidence type="ECO:0000256" key="5">
    <source>
        <dbReference type="ARBA" id="ARBA00038314"/>
    </source>
</evidence>
<dbReference type="PROSITE" id="PS51462">
    <property type="entry name" value="NUDIX"/>
    <property type="match status" value="1"/>
</dbReference>
<sequence>MNRFVDFSDGFVLSSGTVPIDIPKGLVLLLYYRPKGEYMLPKGRKDVGETLEAAAIRETMEESGYECHLFKHQLPTKAQGLSDPKHTEPIAVQQRINQGVRKIIFWYISEVDSCSHQMADTQEEGEEFDVEWVRMEDAPSRCSFADDRKIVEKALEAVPRPHLPLAPPQTGTTPHRVEDDTDWDGFGFLETKESIVRLIRDFRAELCAMLRIEKEECPSMKVPEDPMLRKQWEILRFSGWTTEGSKRTIKLWSKESLERAVSASISSHLGLLSHKVRRFTILSDPEHGPRLHIYQPIRATEDLHILCDFDFLQKTALGSPTSSNTATTKTVSPGVSCDLFLTSLCLFEHEPGFTTTLKAMIIRKWQLLSRTPESLSIVPFFYRVHAISSAYKSKLQAEMVKMNLEASDAGSSYMSSPVGARRAAENTKGYRDMILGPLCPQKCTTSAKDDLRWPASPSYAKANMIRGDPTELRRTAFSSNSNGRYADIMRNTDQTWQQVYIKNSTSALLEVEVLQSLRQYFPVETIQIVLAVDEHKRDIFFKRFQGETLNEVRLRYYHRQSPVSGHLEELYYRSDEWFIDLDLRRASDVLAAYQRSFRHKMSPINCSEQNIHTLYHKRLQHHRRFQEFYGTCSPSFLEGASNSNVSLENFLDIPISINGQSHGTLRYHLDRATHILDPERPAGLQSLPCAFGFGDGHGGNVLVSLDVSPPSLLYIDYEVTGCHTPFLDLAKPIYLDGFFDAMYADLLYDDILHKDDSGSIWVDWKIGKDCISIDYGLALEPLWKTLAGIKLEYVLRPILEMLEQIAPSQRDTAEETLACGLFCCALLSRDYSTRSDVFYLNLAIGVRLATEMRVVFSECFGWSNWPQSVLQEEGSLPRAAPEPGNQQLISFSGKRRTLHGSRAEPIRDTAHRPFPRASGVLVASLLSDAMEERSKGIPFYWKIHRSLDFETVVLKREDDTLALHNRFSTRAGEGAAMISQRIDHVRKEAMRILAEVADTAKKTLIDVGCCMGTDIRTLIADGYPAHVMKRFKTRDMLIRLGFINLGYTLYNHRPQDLGVQFHEADVLDSSFFTKRKDLAGQFDFVHSANVIHLFDETQQEAFIQALAFLVKPGGTVWGRQVGLEDDEEATNPFRQPEGKGVRHTIAQFRRLWLRATGWDAKMLGFEAELVPYDELRDQRADKRFVLQWSVRAPTDDQTGRIVDES</sequence>
<evidence type="ECO:0000313" key="8">
    <source>
        <dbReference type="EMBL" id="KAF6223042.1"/>
    </source>
</evidence>
<dbReference type="InterPro" id="IPR020084">
    <property type="entry name" value="NUDIX_hydrolase_CS"/>
</dbReference>
<feature type="domain" description="Nudix hydrolase" evidence="7">
    <location>
        <begin position="10"/>
        <end position="155"/>
    </location>
</feature>
<comment type="similarity">
    <text evidence="5">Belongs to the class I-like SAM-binding methyltransferase superfamily.</text>
</comment>
<dbReference type="CDD" id="cd02440">
    <property type="entry name" value="AdoMet_MTases"/>
    <property type="match status" value="1"/>
</dbReference>
<dbReference type="InterPro" id="IPR015797">
    <property type="entry name" value="NUDIX_hydrolase-like_dom_sf"/>
</dbReference>
<gene>
    <name evidence="8" type="ORF">HO133_001094</name>
</gene>
<dbReference type="AlphaFoldDB" id="A0A8H6FC63"/>
<evidence type="ECO:0000313" key="9">
    <source>
        <dbReference type="Proteomes" id="UP000593566"/>
    </source>
</evidence>
<dbReference type="GO" id="GO:0016787">
    <property type="term" value="F:hydrolase activity"/>
    <property type="evidence" value="ECO:0007669"/>
    <property type="project" value="UniProtKB-KW"/>
</dbReference>
<protein>
    <recommendedName>
        <fullName evidence="7">Nudix hydrolase domain-containing protein</fullName>
    </recommendedName>
</protein>
<dbReference type="InterPro" id="IPR029063">
    <property type="entry name" value="SAM-dependent_MTases_sf"/>
</dbReference>
<dbReference type="EMBL" id="JACCJB010000011">
    <property type="protein sequence ID" value="KAF6223042.1"/>
    <property type="molecule type" value="Genomic_DNA"/>
</dbReference>
<dbReference type="PANTHER" id="PTHR35897">
    <property type="entry name" value="METHYLTRANSFERASE AUSD"/>
    <property type="match status" value="1"/>
</dbReference>
<name>A0A8H6FC63_9LECA</name>
<dbReference type="InterPro" id="IPR051654">
    <property type="entry name" value="Meroterpenoid_MTases"/>
</dbReference>
<keyword evidence="4" id="KW-0378">Hydrolase</keyword>
<proteinExistence type="inferred from homology"/>
<evidence type="ECO:0000256" key="3">
    <source>
        <dbReference type="ARBA" id="ARBA00022691"/>
    </source>
</evidence>
<reference evidence="8 9" key="1">
    <citation type="journal article" date="2020" name="Genomics">
        <title>Complete, high-quality genomes from long-read metagenomic sequencing of two wolf lichen thalli reveals enigmatic genome architecture.</title>
        <authorList>
            <person name="McKenzie S.K."/>
            <person name="Walston R.F."/>
            <person name="Allen J.L."/>
        </authorList>
    </citation>
    <scope>NUCLEOTIDE SEQUENCE [LARGE SCALE GENOMIC DNA]</scope>
    <source>
        <strain evidence="8">WasteWater1</strain>
    </source>
</reference>
<dbReference type="Proteomes" id="UP000593566">
    <property type="component" value="Unassembled WGS sequence"/>
</dbReference>